<name>A0ABU9XZM0_9SPHN</name>
<evidence type="ECO:0000313" key="3">
    <source>
        <dbReference type="Proteomes" id="UP001419910"/>
    </source>
</evidence>
<organism evidence="2 3">
    <name type="scientific">Sphingomonas oligophenolica</name>
    <dbReference type="NCBI Taxonomy" id="301154"/>
    <lineage>
        <taxon>Bacteria</taxon>
        <taxon>Pseudomonadati</taxon>
        <taxon>Pseudomonadota</taxon>
        <taxon>Alphaproteobacteria</taxon>
        <taxon>Sphingomonadales</taxon>
        <taxon>Sphingomonadaceae</taxon>
        <taxon>Sphingomonas</taxon>
    </lineage>
</organism>
<accession>A0ABU9XZM0</accession>
<dbReference type="Pfam" id="PF21880">
    <property type="entry name" value="DUF6916"/>
    <property type="match status" value="1"/>
</dbReference>
<dbReference type="RefSeq" id="WP_343891637.1">
    <property type="nucleotide sequence ID" value="NZ_BAAAEH010000047.1"/>
</dbReference>
<keyword evidence="3" id="KW-1185">Reference proteome</keyword>
<feature type="domain" description="DUF6916" evidence="1">
    <location>
        <begin position="6"/>
        <end position="98"/>
    </location>
</feature>
<reference evidence="2 3" key="1">
    <citation type="submission" date="2024-05" db="EMBL/GenBank/DDBJ databases">
        <authorList>
            <person name="Liu Q."/>
            <person name="Xin Y.-H."/>
        </authorList>
    </citation>
    <scope>NUCLEOTIDE SEQUENCE [LARGE SCALE GENOMIC DNA]</scope>
    <source>
        <strain evidence="2 3">CGMCC 1.10181</strain>
    </source>
</reference>
<dbReference type="Proteomes" id="UP001419910">
    <property type="component" value="Unassembled WGS sequence"/>
</dbReference>
<dbReference type="EMBL" id="JBDIME010000003">
    <property type="protein sequence ID" value="MEN2788977.1"/>
    <property type="molecule type" value="Genomic_DNA"/>
</dbReference>
<proteinExistence type="predicted"/>
<comment type="caution">
    <text evidence="2">The sequence shown here is derived from an EMBL/GenBank/DDBJ whole genome shotgun (WGS) entry which is preliminary data.</text>
</comment>
<gene>
    <name evidence="2" type="ORF">ABC974_05010</name>
</gene>
<evidence type="ECO:0000313" key="2">
    <source>
        <dbReference type="EMBL" id="MEN2788977.1"/>
    </source>
</evidence>
<evidence type="ECO:0000259" key="1">
    <source>
        <dbReference type="Pfam" id="PF21880"/>
    </source>
</evidence>
<protein>
    <recommendedName>
        <fullName evidence="1">DUF6916 domain-containing protein</fullName>
    </recommendedName>
</protein>
<sequence>MIDEKLSCEDFEPHVGSDFKMVTEGVPEMSLTLTEAKTLKTQPLDDGLRVPFALLFEGPAPLLPQRIYRFEHGAMGQPEIFIVPIAKTENGFRYEAIFN</sequence>
<dbReference type="InterPro" id="IPR054209">
    <property type="entry name" value="DUF6916"/>
</dbReference>